<organism evidence="2 3">
    <name type="scientific">Blattamonas nauphoetae</name>
    <dbReference type="NCBI Taxonomy" id="2049346"/>
    <lineage>
        <taxon>Eukaryota</taxon>
        <taxon>Metamonada</taxon>
        <taxon>Preaxostyla</taxon>
        <taxon>Oxymonadida</taxon>
        <taxon>Blattamonas</taxon>
    </lineage>
</organism>
<feature type="region of interest" description="Disordered" evidence="1">
    <location>
        <begin position="1"/>
        <end position="94"/>
    </location>
</feature>
<name>A0ABQ9X1Q4_9EUKA</name>
<proteinExistence type="predicted"/>
<comment type="caution">
    <text evidence="2">The sequence shown here is derived from an EMBL/GenBank/DDBJ whole genome shotgun (WGS) entry which is preliminary data.</text>
</comment>
<feature type="compositionally biased region" description="Polar residues" evidence="1">
    <location>
        <begin position="1"/>
        <end position="30"/>
    </location>
</feature>
<reference evidence="2 3" key="1">
    <citation type="journal article" date="2022" name="bioRxiv">
        <title>Genomics of Preaxostyla Flagellates Illuminates Evolutionary Transitions and the Path Towards Mitochondrial Loss.</title>
        <authorList>
            <person name="Novak L.V.F."/>
            <person name="Treitli S.C."/>
            <person name="Pyrih J."/>
            <person name="Halakuc P."/>
            <person name="Pipaliya S.V."/>
            <person name="Vacek V."/>
            <person name="Brzon O."/>
            <person name="Soukal P."/>
            <person name="Eme L."/>
            <person name="Dacks J.B."/>
            <person name="Karnkowska A."/>
            <person name="Elias M."/>
            <person name="Hampl V."/>
        </authorList>
    </citation>
    <scope>NUCLEOTIDE SEQUENCE [LARGE SCALE GENOMIC DNA]</scope>
    <source>
        <strain evidence="2">NAU3</strain>
        <tissue evidence="2">Gut</tissue>
    </source>
</reference>
<dbReference type="Proteomes" id="UP001281761">
    <property type="component" value="Unassembled WGS sequence"/>
</dbReference>
<sequence>MSSPDDTQVSNPSSFENSASATPNDPIKSNSPPPQIENPPPRTHPRKVNRSTSNPRRKTDRQSLTDSSDLSRSQSTGSRRGRYTHNFLDSNDPNFENALAKYERSPGPAYDTGHATDKFLLKSQGGYKMGTSARQMKEPERSPGPIYGYNADILSQHPSSARSTIGKSKLKSSVIIDSAFTGPLYSVGESHDRFVLPRVPGYKMGTGPRDLKDSTCSPGPIYNYRTDTLSTHTNAARGTIGKAQHKSFMIRETAAANAAINDPTDPNAFGQRSPRATFGKAPREINKIAETPGPGSYYSAPQRKAGPSKGTFGTSERGSIQWIFS</sequence>
<protein>
    <submittedName>
        <fullName evidence="2">Uncharacterized protein</fullName>
    </submittedName>
</protein>
<feature type="compositionally biased region" description="Pro residues" evidence="1">
    <location>
        <begin position="31"/>
        <end position="42"/>
    </location>
</feature>
<accession>A0ABQ9X1Q4</accession>
<feature type="compositionally biased region" description="Polar residues" evidence="1">
    <location>
        <begin position="311"/>
        <end position="325"/>
    </location>
</feature>
<keyword evidence="3" id="KW-1185">Reference proteome</keyword>
<gene>
    <name evidence="2" type="ORF">BLNAU_19379</name>
</gene>
<feature type="compositionally biased region" description="Basic residues" evidence="1">
    <location>
        <begin position="43"/>
        <end position="59"/>
    </location>
</feature>
<dbReference type="EMBL" id="JARBJD010000250">
    <property type="protein sequence ID" value="KAK2945710.1"/>
    <property type="molecule type" value="Genomic_DNA"/>
</dbReference>
<evidence type="ECO:0000256" key="1">
    <source>
        <dbReference type="SAM" id="MobiDB-lite"/>
    </source>
</evidence>
<evidence type="ECO:0000313" key="2">
    <source>
        <dbReference type="EMBL" id="KAK2945710.1"/>
    </source>
</evidence>
<evidence type="ECO:0000313" key="3">
    <source>
        <dbReference type="Proteomes" id="UP001281761"/>
    </source>
</evidence>
<feature type="region of interest" description="Disordered" evidence="1">
    <location>
        <begin position="289"/>
        <end position="325"/>
    </location>
</feature>